<feature type="region of interest" description="Disordered" evidence="1">
    <location>
        <begin position="236"/>
        <end position="268"/>
    </location>
</feature>
<evidence type="ECO:0000256" key="1">
    <source>
        <dbReference type="SAM" id="MobiDB-lite"/>
    </source>
</evidence>
<feature type="compositionally biased region" description="Low complexity" evidence="1">
    <location>
        <begin position="242"/>
        <end position="255"/>
    </location>
</feature>
<dbReference type="PANTHER" id="PTHR34219:SF3">
    <property type="entry name" value="BLL7967 PROTEIN"/>
    <property type="match status" value="1"/>
</dbReference>
<feature type="transmembrane region" description="Helical" evidence="2">
    <location>
        <begin position="147"/>
        <end position="167"/>
    </location>
</feature>
<dbReference type="PANTHER" id="PTHR34219">
    <property type="entry name" value="IRON-REGULATED INNER MEMBRANE PROTEIN-RELATED"/>
    <property type="match status" value="1"/>
</dbReference>
<feature type="transmembrane region" description="Helical" evidence="2">
    <location>
        <begin position="12"/>
        <end position="33"/>
    </location>
</feature>
<keyword evidence="2" id="KW-0812">Transmembrane</keyword>
<name>A0A366MTS7_9BACT</name>
<dbReference type="Pfam" id="PF03929">
    <property type="entry name" value="PepSY_TM"/>
    <property type="match status" value="1"/>
</dbReference>
<dbReference type="InterPro" id="IPR005625">
    <property type="entry name" value="PepSY-ass_TM"/>
</dbReference>
<keyword evidence="2" id="KW-1133">Transmembrane helix</keyword>
<dbReference type="OrthoDB" id="9816402at2"/>
<evidence type="ECO:0000313" key="3">
    <source>
        <dbReference type="EMBL" id="RBQ29678.1"/>
    </source>
</evidence>
<dbReference type="AlphaFoldDB" id="A0A366MTS7"/>
<accession>A0A366MTS7</accession>
<comment type="caution">
    <text evidence="3">The sequence shown here is derived from an EMBL/GenBank/DDBJ whole genome shotgun (WGS) entry which is preliminary data.</text>
</comment>
<proteinExistence type="predicted"/>
<dbReference type="RefSeq" id="WP_113893433.1">
    <property type="nucleotide sequence ID" value="NZ_JANJGA010000007.1"/>
</dbReference>
<feature type="transmembrane region" description="Helical" evidence="2">
    <location>
        <begin position="361"/>
        <end position="388"/>
    </location>
</feature>
<organism evidence="3 4">
    <name type="scientific">Aliarcobacter vitoriensis</name>
    <dbReference type="NCBI Taxonomy" id="2011099"/>
    <lineage>
        <taxon>Bacteria</taxon>
        <taxon>Pseudomonadati</taxon>
        <taxon>Campylobacterota</taxon>
        <taxon>Epsilonproteobacteria</taxon>
        <taxon>Campylobacterales</taxon>
        <taxon>Arcobacteraceae</taxon>
        <taxon>Aliarcobacter</taxon>
    </lineage>
</organism>
<keyword evidence="4" id="KW-1185">Reference proteome</keyword>
<feature type="transmembrane region" description="Helical" evidence="2">
    <location>
        <begin position="188"/>
        <end position="215"/>
    </location>
</feature>
<gene>
    <name evidence="3" type="ORF">CRU91_03515</name>
</gene>
<protein>
    <submittedName>
        <fullName evidence="3">Sulfite reductase</fullName>
    </submittedName>
</protein>
<dbReference type="Proteomes" id="UP000252669">
    <property type="component" value="Unassembled WGS sequence"/>
</dbReference>
<dbReference type="EMBL" id="PDKB01000004">
    <property type="protein sequence ID" value="RBQ29678.1"/>
    <property type="molecule type" value="Genomic_DNA"/>
</dbReference>
<evidence type="ECO:0000256" key="2">
    <source>
        <dbReference type="SAM" id="Phobius"/>
    </source>
</evidence>
<keyword evidence="2" id="KW-0472">Membrane</keyword>
<evidence type="ECO:0000313" key="4">
    <source>
        <dbReference type="Proteomes" id="UP000252669"/>
    </source>
</evidence>
<sequence>MHKKLWFQIHWLLGIVFGVTLILIGISGAVWSYQKEIMRLINPDTYTVQIPQNKEILTVQEILEKYQEQNPDRKINSISFSTDNSSSVSMSLASLDPNNRRGETIYLNPYTAEVLPELVGGDFFNFFFRLHRWLTFSGDIQYIGKNVVAISTIACIVLVISGIVVYWPRIRHAFLKSFTFSFKTKKRAFLSTMHSAVGLWLIIPFLLMCLTGLYWSYDWYRSAMFTVMGVEQPKRNVAPTPQQAQQNQQARQGQEGQRGQGGGTQREIPKPVSFVDAQKAVDIFNQKVEKDYVNASIRLTPTKDTIYTISYRFVDATHFRETNSMDIDIAKSEVLKEAKYSDKKLNEKIMSSMLPLHSGEFFGWIGQLIFFISSALMSLFVITGYMLYYDRWKKKRAKEQKLRG</sequence>
<reference evidence="3 4" key="1">
    <citation type="submission" date="2017-10" db="EMBL/GenBank/DDBJ databases">
        <title>Genomics of the genus Arcobacter.</title>
        <authorList>
            <person name="Perez-Cataluna A."/>
            <person name="Figueras M.J."/>
        </authorList>
    </citation>
    <scope>NUCLEOTIDE SEQUENCE [LARGE SCALE GENOMIC DNA]</scope>
    <source>
        <strain evidence="3 4">CECT 9230</strain>
    </source>
</reference>